<dbReference type="PROSITE" id="PS51371">
    <property type="entry name" value="CBS"/>
    <property type="match status" value="2"/>
</dbReference>
<evidence type="ECO:0000259" key="4">
    <source>
        <dbReference type="PROSITE" id="PS51371"/>
    </source>
</evidence>
<dbReference type="Proteomes" id="UP000826709">
    <property type="component" value="Chromosome"/>
</dbReference>
<dbReference type="PANTHER" id="PTHR43080">
    <property type="entry name" value="CBS DOMAIN-CONTAINING PROTEIN CBSX3, MITOCHONDRIAL"/>
    <property type="match status" value="1"/>
</dbReference>
<dbReference type="CDD" id="cd04586">
    <property type="entry name" value="CBS_pair_BON_assoc"/>
    <property type="match status" value="1"/>
</dbReference>
<keyword evidence="2" id="KW-0028">Amino-acid biosynthesis</keyword>
<dbReference type="InterPro" id="IPR000644">
    <property type="entry name" value="CBS_dom"/>
</dbReference>
<accession>A0A8G1A312</accession>
<dbReference type="AlphaFoldDB" id="A0A8G1A312"/>
<reference evidence="5" key="1">
    <citation type="journal article" date="2005" name="Int. J. Syst. Evol. Microbiol.">
        <title>Methanofollis formosanus sp. nov., isolated from a fish pond.</title>
        <authorList>
            <person name="Wu S.Y."/>
            <person name="Chen S.C."/>
            <person name="Lai M.C."/>
        </authorList>
    </citation>
    <scope>NUCLEOTIDE SEQUENCE</scope>
    <source>
        <strain evidence="5">ML15</strain>
    </source>
</reference>
<dbReference type="GO" id="GO:0009086">
    <property type="term" value="P:methionine biosynthetic process"/>
    <property type="evidence" value="ECO:0007669"/>
    <property type="project" value="UniProtKB-KW"/>
</dbReference>
<dbReference type="Pfam" id="PF00571">
    <property type="entry name" value="CBS"/>
    <property type="match status" value="2"/>
</dbReference>
<sequence length="162" mass="17522">MNVREIMTGEPVTVQVDVTVREAAALLRKHDVGGLPVMDGEDLVGVITEADVLSLLKTGALSEDLWLPSPLEFIEIPIRELINWEKTRAALSNIGETPVRRVMSMPAVTIGPEAGIEEAAGLMLREGIARLPVVEEGRLIGIVARRDIVQGLGASYEESEES</sequence>
<feature type="domain" description="CBS" evidence="4">
    <location>
        <begin position="103"/>
        <end position="160"/>
    </location>
</feature>
<dbReference type="PANTHER" id="PTHR43080:SF2">
    <property type="entry name" value="CBS DOMAIN-CONTAINING PROTEIN"/>
    <property type="match status" value="1"/>
</dbReference>
<evidence type="ECO:0000313" key="5">
    <source>
        <dbReference type="EMBL" id="QYZ80419.1"/>
    </source>
</evidence>
<dbReference type="InterPro" id="IPR051257">
    <property type="entry name" value="Diverse_CBS-Domain"/>
</dbReference>
<dbReference type="KEGG" id="mfk:E2N92_07515"/>
<evidence type="ECO:0000256" key="1">
    <source>
        <dbReference type="ARBA" id="ARBA00023122"/>
    </source>
</evidence>
<dbReference type="EMBL" id="CP037968">
    <property type="protein sequence ID" value="QYZ80419.1"/>
    <property type="molecule type" value="Genomic_DNA"/>
</dbReference>
<keyword evidence="1 3" id="KW-0129">CBS domain</keyword>
<keyword evidence="6" id="KW-1185">Reference proteome</keyword>
<name>A0A8G1A312_9EURY</name>
<organism evidence="5 6">
    <name type="scientific">Methanofollis formosanus</name>
    <dbReference type="NCBI Taxonomy" id="299308"/>
    <lineage>
        <taxon>Archaea</taxon>
        <taxon>Methanobacteriati</taxon>
        <taxon>Methanobacteriota</taxon>
        <taxon>Stenosarchaea group</taxon>
        <taxon>Methanomicrobia</taxon>
        <taxon>Methanomicrobiales</taxon>
        <taxon>Methanomicrobiaceae</taxon>
        <taxon>Methanofollis</taxon>
    </lineage>
</organism>
<evidence type="ECO:0000256" key="3">
    <source>
        <dbReference type="PROSITE-ProRule" id="PRU00703"/>
    </source>
</evidence>
<evidence type="ECO:0000313" key="6">
    <source>
        <dbReference type="Proteomes" id="UP000826709"/>
    </source>
</evidence>
<proteinExistence type="predicted"/>
<reference evidence="5" key="2">
    <citation type="submission" date="2019-03" db="EMBL/GenBank/DDBJ databases">
        <authorList>
            <person name="Chen S.-C."/>
            <person name="Wu S.-Y."/>
            <person name="Lai M.-C."/>
        </authorList>
    </citation>
    <scope>NUCLEOTIDE SEQUENCE</scope>
    <source>
        <strain evidence="5">ML15</strain>
    </source>
</reference>
<feature type="domain" description="CBS" evidence="4">
    <location>
        <begin position="7"/>
        <end position="63"/>
    </location>
</feature>
<dbReference type="SMART" id="SM00116">
    <property type="entry name" value="CBS"/>
    <property type="match status" value="2"/>
</dbReference>
<evidence type="ECO:0000256" key="2">
    <source>
        <dbReference type="ARBA" id="ARBA00023167"/>
    </source>
</evidence>
<keyword evidence="2" id="KW-0486">Methionine biosynthesis</keyword>
<gene>
    <name evidence="5" type="ORF">E2N92_07515</name>
</gene>
<protein>
    <submittedName>
        <fullName evidence="5">CBS domain-containing protein</fullName>
    </submittedName>
</protein>
<dbReference type="SUPFAM" id="SSF54631">
    <property type="entry name" value="CBS-domain pair"/>
    <property type="match status" value="1"/>
</dbReference>
<dbReference type="OrthoDB" id="8919at2157"/>
<dbReference type="InterPro" id="IPR046342">
    <property type="entry name" value="CBS_dom_sf"/>
</dbReference>
<dbReference type="Gene3D" id="3.10.580.10">
    <property type="entry name" value="CBS-domain"/>
    <property type="match status" value="1"/>
</dbReference>